<proteinExistence type="predicted"/>
<comment type="caution">
    <text evidence="2">The sequence shown here is derived from an EMBL/GenBank/DDBJ whole genome shotgun (WGS) entry which is preliminary data.</text>
</comment>
<dbReference type="Proteomes" id="UP000243217">
    <property type="component" value="Unassembled WGS sequence"/>
</dbReference>
<feature type="compositionally biased region" description="Basic and acidic residues" evidence="1">
    <location>
        <begin position="172"/>
        <end position="196"/>
    </location>
</feature>
<feature type="compositionally biased region" description="Basic residues" evidence="1">
    <location>
        <begin position="374"/>
        <end position="387"/>
    </location>
</feature>
<organism evidence="2 3">
    <name type="scientific">Thraustotheca clavata</name>
    <dbReference type="NCBI Taxonomy" id="74557"/>
    <lineage>
        <taxon>Eukaryota</taxon>
        <taxon>Sar</taxon>
        <taxon>Stramenopiles</taxon>
        <taxon>Oomycota</taxon>
        <taxon>Saprolegniomycetes</taxon>
        <taxon>Saprolegniales</taxon>
        <taxon>Achlyaceae</taxon>
        <taxon>Thraustotheca</taxon>
    </lineage>
</organism>
<name>A0A1V9YJK6_9STRA</name>
<evidence type="ECO:0000256" key="1">
    <source>
        <dbReference type="SAM" id="MobiDB-lite"/>
    </source>
</evidence>
<accession>A0A1V9YJK6</accession>
<reference evidence="2 3" key="1">
    <citation type="journal article" date="2014" name="Genome Biol. Evol.">
        <title>The secreted proteins of Achlya hypogyna and Thraustotheca clavata identify the ancestral oomycete secretome and reveal gene acquisitions by horizontal gene transfer.</title>
        <authorList>
            <person name="Misner I."/>
            <person name="Blouin N."/>
            <person name="Leonard G."/>
            <person name="Richards T.A."/>
            <person name="Lane C.E."/>
        </authorList>
    </citation>
    <scope>NUCLEOTIDE SEQUENCE [LARGE SCALE GENOMIC DNA]</scope>
    <source>
        <strain evidence="2 3">ATCC 34112</strain>
    </source>
</reference>
<feature type="compositionally biased region" description="Polar residues" evidence="1">
    <location>
        <begin position="275"/>
        <end position="285"/>
    </location>
</feature>
<feature type="compositionally biased region" description="Polar residues" evidence="1">
    <location>
        <begin position="131"/>
        <end position="144"/>
    </location>
</feature>
<dbReference type="AlphaFoldDB" id="A0A1V9YJK6"/>
<feature type="region of interest" description="Disordered" evidence="1">
    <location>
        <begin position="115"/>
        <end position="393"/>
    </location>
</feature>
<evidence type="ECO:0000313" key="3">
    <source>
        <dbReference type="Proteomes" id="UP000243217"/>
    </source>
</evidence>
<keyword evidence="3" id="KW-1185">Reference proteome</keyword>
<feature type="compositionally biased region" description="Basic and acidic residues" evidence="1">
    <location>
        <begin position="202"/>
        <end position="247"/>
    </location>
</feature>
<feature type="compositionally biased region" description="Polar residues" evidence="1">
    <location>
        <begin position="252"/>
        <end position="266"/>
    </location>
</feature>
<dbReference type="EMBL" id="JNBS01003606">
    <property type="protein sequence ID" value="OQR85895.1"/>
    <property type="molecule type" value="Genomic_DNA"/>
</dbReference>
<protein>
    <submittedName>
        <fullName evidence="2">Uncharacterized protein</fullName>
    </submittedName>
</protein>
<feature type="compositionally biased region" description="Basic and acidic residues" evidence="1">
    <location>
        <begin position="314"/>
        <end position="325"/>
    </location>
</feature>
<gene>
    <name evidence="2" type="ORF">THRCLA_22997</name>
</gene>
<sequence>MGIDSEAIAQVPEAISYVETRINRLKNDSLSFFKELDEAIDQGLSIQDLLVVNSSQFPALRKHWDENGPEIPPELIEAFNAYKKACEEAQQPAITAESAQSENNHSIIEKKFEMEEVNQESTASEGDAELSSAQATPISQSTAVESEEIPLESSMEQESTKAEEEENSEINESIKEVQTAKDEKDEKDEKELKNDKDEDNINDEKEVKDDKDEDKNEPEKEVKAGKDEDKIKQKEKATTKAERKLSDGVDTSGGSSNNTPQRVSSRIRNRLDQAAASSPKTQVVKQLTADDFDSEDFVPLVNLRKRSAPSPSKAEAKSSESESPLKRTSARGRQKATKEQIPPSRISARNEAKLKRKKNEKNEDESEESEVTPSRRKSTRKTVTRKRKTDDSE</sequence>
<evidence type="ECO:0000313" key="2">
    <source>
        <dbReference type="EMBL" id="OQR85895.1"/>
    </source>
</evidence>